<dbReference type="GO" id="GO:0005840">
    <property type="term" value="C:ribosome"/>
    <property type="evidence" value="ECO:0007669"/>
    <property type="project" value="UniProtKB-KW"/>
</dbReference>
<keyword evidence="5" id="KW-1185">Reference proteome</keyword>
<dbReference type="RefSeq" id="WP_134170678.1">
    <property type="nucleotide sequence ID" value="NZ_SODD01000038.1"/>
</dbReference>
<gene>
    <name evidence="4" type="ORF">EDD63_13816</name>
</gene>
<dbReference type="InterPro" id="IPR000182">
    <property type="entry name" value="GNAT_dom"/>
</dbReference>
<dbReference type="PANTHER" id="PTHR43877">
    <property type="entry name" value="AMINOALKYLPHOSPHONATE N-ACETYLTRANSFERASE-RELATED-RELATED"/>
    <property type="match status" value="1"/>
</dbReference>
<dbReference type="EMBL" id="SODD01000038">
    <property type="protein sequence ID" value="TDW14589.1"/>
    <property type="molecule type" value="Genomic_DNA"/>
</dbReference>
<comment type="caution">
    <text evidence="4">The sequence shown here is derived from an EMBL/GenBank/DDBJ whole genome shotgun (WGS) entry which is preliminary data.</text>
</comment>
<feature type="domain" description="N-acetyltransferase" evidence="3">
    <location>
        <begin position="1"/>
        <end position="144"/>
    </location>
</feature>
<reference evidence="4 5" key="1">
    <citation type="submission" date="2019-03" db="EMBL/GenBank/DDBJ databases">
        <title>Genomic Encyclopedia of Type Strains, Phase IV (KMG-IV): sequencing the most valuable type-strain genomes for metagenomic binning, comparative biology and taxonomic classification.</title>
        <authorList>
            <person name="Goeker M."/>
        </authorList>
    </citation>
    <scope>NUCLEOTIDE SEQUENCE [LARGE SCALE GENOMIC DNA]</scope>
    <source>
        <strain evidence="4 5">DSM 28867</strain>
    </source>
</reference>
<dbReference type="Pfam" id="PF13508">
    <property type="entry name" value="Acetyltransf_7"/>
    <property type="match status" value="1"/>
</dbReference>
<organism evidence="4 5">
    <name type="scientific">Breznakia blatticola</name>
    <dbReference type="NCBI Taxonomy" id="1754012"/>
    <lineage>
        <taxon>Bacteria</taxon>
        <taxon>Bacillati</taxon>
        <taxon>Bacillota</taxon>
        <taxon>Erysipelotrichia</taxon>
        <taxon>Erysipelotrichales</taxon>
        <taxon>Erysipelotrichaceae</taxon>
        <taxon>Breznakia</taxon>
    </lineage>
</organism>
<evidence type="ECO:0000256" key="2">
    <source>
        <dbReference type="ARBA" id="ARBA00023315"/>
    </source>
</evidence>
<evidence type="ECO:0000256" key="1">
    <source>
        <dbReference type="ARBA" id="ARBA00022679"/>
    </source>
</evidence>
<dbReference type="InterPro" id="IPR016181">
    <property type="entry name" value="Acyl_CoA_acyltransferase"/>
</dbReference>
<name>A0A4R7ZAX6_9FIRM</name>
<dbReference type="Proteomes" id="UP000294743">
    <property type="component" value="Unassembled WGS sequence"/>
</dbReference>
<keyword evidence="4" id="KW-0687">Ribonucleoprotein</keyword>
<evidence type="ECO:0000313" key="4">
    <source>
        <dbReference type="EMBL" id="TDW14589.1"/>
    </source>
</evidence>
<dbReference type="CDD" id="cd04301">
    <property type="entry name" value="NAT_SF"/>
    <property type="match status" value="1"/>
</dbReference>
<dbReference type="OrthoDB" id="360261at2"/>
<evidence type="ECO:0000259" key="3">
    <source>
        <dbReference type="PROSITE" id="PS51186"/>
    </source>
</evidence>
<sequence>MLRNIKISDAKRIVAINSLALGYDASLTLTQNAINTVLTDTKHHILIVYTDNLTDTCLGYVHAEVYTTLYSETMLNVLAIAVDPSSQHKGIGSCLLHALEAKATAMDIHRIRLVSSEFRKAAHAFYEANGYHSDKMQKNYQKSL</sequence>
<dbReference type="PROSITE" id="PS51186">
    <property type="entry name" value="GNAT"/>
    <property type="match status" value="1"/>
</dbReference>
<dbReference type="GO" id="GO:0016747">
    <property type="term" value="F:acyltransferase activity, transferring groups other than amino-acyl groups"/>
    <property type="evidence" value="ECO:0007669"/>
    <property type="project" value="InterPro"/>
</dbReference>
<keyword evidence="1" id="KW-0808">Transferase</keyword>
<keyword evidence="4" id="KW-0689">Ribosomal protein</keyword>
<accession>A0A4R7ZAX6</accession>
<proteinExistence type="predicted"/>
<dbReference type="AlphaFoldDB" id="A0A4R7ZAX6"/>
<dbReference type="InterPro" id="IPR050832">
    <property type="entry name" value="Bact_Acetyltransf"/>
</dbReference>
<protein>
    <submittedName>
        <fullName evidence="4">Ribosomal protein S18 acetylase RimI-like enzyme</fullName>
    </submittedName>
</protein>
<dbReference type="Gene3D" id="3.40.630.30">
    <property type="match status" value="1"/>
</dbReference>
<keyword evidence="2" id="KW-0012">Acyltransferase</keyword>
<evidence type="ECO:0000313" key="5">
    <source>
        <dbReference type="Proteomes" id="UP000294743"/>
    </source>
</evidence>
<dbReference type="SUPFAM" id="SSF55729">
    <property type="entry name" value="Acyl-CoA N-acyltransferases (Nat)"/>
    <property type="match status" value="1"/>
</dbReference>